<comment type="caution">
    <text evidence="9">The sequence shown here is derived from an EMBL/GenBank/DDBJ whole genome shotgun (WGS) entry which is preliminary data.</text>
</comment>
<keyword evidence="6 8" id="KW-1133">Transmembrane helix</keyword>
<reference evidence="9 10" key="1">
    <citation type="submission" date="2021-03" db="EMBL/GenBank/DDBJ databases">
        <title>Sequencing the genomes of 1000 actinobacteria strains.</title>
        <authorList>
            <person name="Klenk H.-P."/>
        </authorList>
    </citation>
    <scope>NUCLEOTIDE SEQUENCE [LARGE SCALE GENOMIC DNA]</scope>
    <source>
        <strain evidence="9 10">DSM 45510</strain>
    </source>
</reference>
<dbReference type="PANTHER" id="PTHR30472:SF24">
    <property type="entry name" value="FERRIC ENTEROBACTIN TRANSPORT SYSTEM PERMEASE PROTEIN FEPG"/>
    <property type="match status" value="1"/>
</dbReference>
<name>A0ABS4PYW8_9PSEU</name>
<evidence type="ECO:0000313" key="9">
    <source>
        <dbReference type="EMBL" id="MBP2184627.1"/>
    </source>
</evidence>
<keyword evidence="5 8" id="KW-0812">Transmembrane</keyword>
<dbReference type="RefSeq" id="WP_209667619.1">
    <property type="nucleotide sequence ID" value="NZ_JAGGMS010000001.1"/>
</dbReference>
<evidence type="ECO:0000256" key="3">
    <source>
        <dbReference type="ARBA" id="ARBA00022448"/>
    </source>
</evidence>
<evidence type="ECO:0000256" key="4">
    <source>
        <dbReference type="ARBA" id="ARBA00022475"/>
    </source>
</evidence>
<gene>
    <name evidence="9" type="ORF">JOM49_006153</name>
</gene>
<sequence length="340" mass="34650">MSALVLRRGRVSFRVDRRILVLSAVMLLLIAGLGLLGLCYGANWASPAKVFEALSGARGGANVVIRDWRLPRVLAAVIFGAALGVAGAIFQNITRNPLGSPDVIGLDAGAYTGALVAITVLSGSPGQLALSSVIGGVVTAAAVYLLSLGGGLSGLRLVVIGIAVNAMLTAFNSWIVLRAELEVAIAAVGWNAGSLNGVGWDDLRLPFVIILVLLVVLALRAQSLHQASLGSSMAVTTGVGLERLRLQLVLIGVGCTATVTAVAGPIAFIALAAPQIGRRLARAPGVPLLPAALTGAVLLLAADLLAQVLLAPVALPVGVISTAIGGCYLIWLLTKEVRRA</sequence>
<feature type="transmembrane region" description="Helical" evidence="8">
    <location>
        <begin position="248"/>
        <end position="273"/>
    </location>
</feature>
<feature type="transmembrane region" description="Helical" evidence="8">
    <location>
        <begin position="183"/>
        <end position="200"/>
    </location>
</feature>
<dbReference type="EMBL" id="JAGGMS010000001">
    <property type="protein sequence ID" value="MBP2184627.1"/>
    <property type="molecule type" value="Genomic_DNA"/>
</dbReference>
<keyword evidence="4" id="KW-1003">Cell membrane</keyword>
<evidence type="ECO:0000256" key="8">
    <source>
        <dbReference type="SAM" id="Phobius"/>
    </source>
</evidence>
<feature type="transmembrane region" description="Helical" evidence="8">
    <location>
        <begin position="155"/>
        <end position="177"/>
    </location>
</feature>
<evidence type="ECO:0000256" key="5">
    <source>
        <dbReference type="ARBA" id="ARBA00022692"/>
    </source>
</evidence>
<feature type="transmembrane region" description="Helical" evidence="8">
    <location>
        <begin position="207"/>
        <end position="228"/>
    </location>
</feature>
<dbReference type="Proteomes" id="UP000741013">
    <property type="component" value="Unassembled WGS sequence"/>
</dbReference>
<dbReference type="CDD" id="cd06550">
    <property type="entry name" value="TM_ABC_iron-siderophores_like"/>
    <property type="match status" value="1"/>
</dbReference>
<keyword evidence="10" id="KW-1185">Reference proteome</keyword>
<feature type="transmembrane region" description="Helical" evidence="8">
    <location>
        <begin position="73"/>
        <end position="91"/>
    </location>
</feature>
<dbReference type="SUPFAM" id="SSF81345">
    <property type="entry name" value="ABC transporter involved in vitamin B12 uptake, BtuC"/>
    <property type="match status" value="1"/>
</dbReference>
<evidence type="ECO:0000313" key="10">
    <source>
        <dbReference type="Proteomes" id="UP000741013"/>
    </source>
</evidence>
<dbReference type="Gene3D" id="1.10.3470.10">
    <property type="entry name" value="ABC transporter involved in vitamin B12 uptake, BtuC"/>
    <property type="match status" value="1"/>
</dbReference>
<dbReference type="InterPro" id="IPR000522">
    <property type="entry name" value="ABC_transptr_permease_BtuC"/>
</dbReference>
<organism evidence="9 10">
    <name type="scientific">Amycolatopsis magusensis</name>
    <dbReference type="NCBI Taxonomy" id="882444"/>
    <lineage>
        <taxon>Bacteria</taxon>
        <taxon>Bacillati</taxon>
        <taxon>Actinomycetota</taxon>
        <taxon>Actinomycetes</taxon>
        <taxon>Pseudonocardiales</taxon>
        <taxon>Pseudonocardiaceae</taxon>
        <taxon>Amycolatopsis</taxon>
    </lineage>
</organism>
<evidence type="ECO:0000256" key="7">
    <source>
        <dbReference type="ARBA" id="ARBA00023136"/>
    </source>
</evidence>
<evidence type="ECO:0000256" key="2">
    <source>
        <dbReference type="ARBA" id="ARBA00007935"/>
    </source>
</evidence>
<feature type="transmembrane region" description="Helical" evidence="8">
    <location>
        <begin position="285"/>
        <end position="302"/>
    </location>
</feature>
<protein>
    <submittedName>
        <fullName evidence="9">Iron complex transport system permease protein</fullName>
    </submittedName>
</protein>
<keyword evidence="3" id="KW-0813">Transport</keyword>
<keyword evidence="7 8" id="KW-0472">Membrane</keyword>
<feature type="transmembrane region" description="Helical" evidence="8">
    <location>
        <begin position="308"/>
        <end position="333"/>
    </location>
</feature>
<dbReference type="InterPro" id="IPR037294">
    <property type="entry name" value="ABC_BtuC-like"/>
</dbReference>
<dbReference type="PANTHER" id="PTHR30472">
    <property type="entry name" value="FERRIC ENTEROBACTIN TRANSPORT SYSTEM PERMEASE PROTEIN"/>
    <property type="match status" value="1"/>
</dbReference>
<feature type="transmembrane region" description="Helical" evidence="8">
    <location>
        <begin position="128"/>
        <end position="148"/>
    </location>
</feature>
<accession>A0ABS4PYW8</accession>
<feature type="transmembrane region" description="Helical" evidence="8">
    <location>
        <begin position="20"/>
        <end position="45"/>
    </location>
</feature>
<comment type="similarity">
    <text evidence="2">Belongs to the binding-protein-dependent transport system permease family. FecCD subfamily.</text>
</comment>
<evidence type="ECO:0000256" key="6">
    <source>
        <dbReference type="ARBA" id="ARBA00022989"/>
    </source>
</evidence>
<comment type="subcellular location">
    <subcellularLocation>
        <location evidence="1">Cell membrane</location>
        <topology evidence="1">Multi-pass membrane protein</topology>
    </subcellularLocation>
</comment>
<dbReference type="Pfam" id="PF01032">
    <property type="entry name" value="FecCD"/>
    <property type="match status" value="1"/>
</dbReference>
<feature type="transmembrane region" description="Helical" evidence="8">
    <location>
        <begin position="103"/>
        <end position="122"/>
    </location>
</feature>
<evidence type="ECO:0000256" key="1">
    <source>
        <dbReference type="ARBA" id="ARBA00004651"/>
    </source>
</evidence>
<proteinExistence type="inferred from homology"/>